<proteinExistence type="inferred from homology"/>
<dbReference type="Pfam" id="PF03645">
    <property type="entry name" value="Tctex-1"/>
    <property type="match status" value="1"/>
</dbReference>
<keyword evidence="3" id="KW-1185">Reference proteome</keyword>
<feature type="compositionally biased region" description="Polar residues" evidence="2">
    <location>
        <begin position="17"/>
        <end position="43"/>
    </location>
</feature>
<protein>
    <submittedName>
        <fullName evidence="4">Tctex1 domain-containing protein 1-like</fullName>
    </submittedName>
</protein>
<dbReference type="InterPro" id="IPR005334">
    <property type="entry name" value="Tctex-1-like"/>
</dbReference>
<organism evidence="3 4">
    <name type="scientific">Crassostrea virginica</name>
    <name type="common">Eastern oyster</name>
    <dbReference type="NCBI Taxonomy" id="6565"/>
    <lineage>
        <taxon>Eukaryota</taxon>
        <taxon>Metazoa</taxon>
        <taxon>Spiralia</taxon>
        <taxon>Lophotrochozoa</taxon>
        <taxon>Mollusca</taxon>
        <taxon>Bivalvia</taxon>
        <taxon>Autobranchia</taxon>
        <taxon>Pteriomorphia</taxon>
        <taxon>Ostreida</taxon>
        <taxon>Ostreoidea</taxon>
        <taxon>Ostreidae</taxon>
        <taxon>Crassostrea</taxon>
    </lineage>
</organism>
<feature type="compositionally biased region" description="Basic and acidic residues" evidence="2">
    <location>
        <begin position="57"/>
        <end position="67"/>
    </location>
</feature>
<evidence type="ECO:0000256" key="2">
    <source>
        <dbReference type="SAM" id="MobiDB-lite"/>
    </source>
</evidence>
<dbReference type="PANTHER" id="PTHR21255">
    <property type="entry name" value="T-COMPLEX-ASSOCIATED-TESTIS-EXPRESSED 1/ DYNEIN LIGHT CHAIN"/>
    <property type="match status" value="1"/>
</dbReference>
<dbReference type="PANTHER" id="PTHR21255:SF65">
    <property type="entry name" value="TCTEX1 DOMAIN-CONTAINING PROTEIN 2"/>
    <property type="match status" value="1"/>
</dbReference>
<accession>A0A8B8E4Z1</accession>
<dbReference type="AlphaFoldDB" id="A0A8B8E4Z1"/>
<dbReference type="Proteomes" id="UP000694844">
    <property type="component" value="Chromosome 4"/>
</dbReference>
<dbReference type="GO" id="GO:0007018">
    <property type="term" value="P:microtubule-based movement"/>
    <property type="evidence" value="ECO:0007669"/>
    <property type="project" value="TreeGrafter"/>
</dbReference>
<dbReference type="RefSeq" id="XP_022334768.1">
    <property type="nucleotide sequence ID" value="XM_022479060.1"/>
</dbReference>
<comment type="similarity">
    <text evidence="1">Belongs to the dynein light chain Tctex-type family.</text>
</comment>
<dbReference type="GO" id="GO:0005737">
    <property type="term" value="C:cytoplasm"/>
    <property type="evidence" value="ECO:0007669"/>
    <property type="project" value="TreeGrafter"/>
</dbReference>
<dbReference type="InterPro" id="IPR038586">
    <property type="entry name" value="Tctex-1-like_sf"/>
</dbReference>
<evidence type="ECO:0000313" key="4">
    <source>
        <dbReference type="RefSeq" id="XP_022334768.1"/>
    </source>
</evidence>
<dbReference type="GO" id="GO:0005868">
    <property type="term" value="C:cytoplasmic dynein complex"/>
    <property type="evidence" value="ECO:0007669"/>
    <property type="project" value="TreeGrafter"/>
</dbReference>
<evidence type="ECO:0000256" key="1">
    <source>
        <dbReference type="ARBA" id="ARBA00005361"/>
    </source>
</evidence>
<evidence type="ECO:0000313" key="3">
    <source>
        <dbReference type="Proteomes" id="UP000694844"/>
    </source>
</evidence>
<gene>
    <name evidence="4" type="primary">LOC111131494</name>
</gene>
<dbReference type="KEGG" id="cvn:111131494"/>
<dbReference type="GeneID" id="111131494"/>
<sequence length="228" mass="25228">MDGKLSADLLKVHNANIQSEQPKGKGTITSSASNMSGPTTTKLSMKEKILGGGGGSSHDRSDKHSESSSKISSVPGNRFARIRTKLRLHTLLGGALSKRSGSERGGTTKVLENTYKVGPDDGTKFNPRKAEEIINNVLTMYLKDRVYDDRKFPQLCKTLSDLIKERVKLSGLKRYKVIAYVTILENKKQSFHFTSRSLWESNLDNFASVTYNGPNFIAIGTLFATYFE</sequence>
<dbReference type="CDD" id="cd21451">
    <property type="entry name" value="DLC-like_TCTEX1D"/>
    <property type="match status" value="1"/>
</dbReference>
<feature type="region of interest" description="Disordered" evidence="2">
    <location>
        <begin position="17"/>
        <end position="76"/>
    </location>
</feature>
<dbReference type="Gene3D" id="3.30.1140.40">
    <property type="entry name" value="Tctex-1"/>
    <property type="match status" value="1"/>
</dbReference>
<reference evidence="4" key="1">
    <citation type="submission" date="2025-08" db="UniProtKB">
        <authorList>
            <consortium name="RefSeq"/>
        </authorList>
    </citation>
    <scope>IDENTIFICATION</scope>
    <source>
        <tissue evidence="4">Whole sample</tissue>
    </source>
</reference>
<dbReference type="OrthoDB" id="10248487at2759"/>
<dbReference type="GO" id="GO:0045505">
    <property type="term" value="F:dynein intermediate chain binding"/>
    <property type="evidence" value="ECO:0007669"/>
    <property type="project" value="TreeGrafter"/>
</dbReference>
<name>A0A8B8E4Z1_CRAVI</name>